<evidence type="ECO:0000256" key="5">
    <source>
        <dbReference type="PROSITE-ProRule" id="PRU00042"/>
    </source>
</evidence>
<evidence type="ECO:0000313" key="9">
    <source>
        <dbReference type="Proteomes" id="UP000234275"/>
    </source>
</evidence>
<dbReference type="PROSITE" id="PS00028">
    <property type="entry name" value="ZINC_FINGER_C2H2_1"/>
    <property type="match status" value="1"/>
</dbReference>
<keyword evidence="9" id="KW-1185">Reference proteome</keyword>
<keyword evidence="1" id="KW-0479">Metal-binding</keyword>
<dbReference type="PANTHER" id="PTHR23057:SF0">
    <property type="entry name" value="JUXTAPOSED WITH ANOTHER ZINC FINGER PROTEIN 1"/>
    <property type="match status" value="1"/>
</dbReference>
<dbReference type="Gene3D" id="3.30.160.60">
    <property type="entry name" value="Classic Zinc Finger"/>
    <property type="match status" value="2"/>
</dbReference>
<name>A0A2I2G5X8_9EURO</name>
<dbReference type="SUPFAM" id="SSF57667">
    <property type="entry name" value="beta-beta-alpha zinc fingers"/>
    <property type="match status" value="1"/>
</dbReference>
<dbReference type="PANTHER" id="PTHR23057">
    <property type="entry name" value="JUXTAPOSED WITH ANOTHER ZINC FINGER PROTEIN 1"/>
    <property type="match status" value="1"/>
</dbReference>
<dbReference type="InterPro" id="IPR051580">
    <property type="entry name" value="ZnF-Chromatin_assoc"/>
</dbReference>
<evidence type="ECO:0000256" key="2">
    <source>
        <dbReference type="ARBA" id="ARBA00022737"/>
    </source>
</evidence>
<feature type="domain" description="C2H2-type" evidence="7">
    <location>
        <begin position="447"/>
        <end position="477"/>
    </location>
</feature>
<dbReference type="Proteomes" id="UP000234275">
    <property type="component" value="Unassembled WGS sequence"/>
</dbReference>
<sequence length="572" mass="61337">MTGAAAPIDIATRQSSVSPPGQQASNLTSALQRAGNGERTGSLSHANGIGLSMFKAPPPRKDSVGTASAHWGNGTKPISVSGSSRDKQRRESLAGSLVGGMSWGGVSVGSWIRDDILMTGTSPFHIQSPSFHSSSYLPKLEANFMRDFQCCNVTLPTLHDLLQHYEEAHATKSPQQGGHRPSQADGRAALAAAAIAQQHSQQNQNQNRGLQPDRTLDMQRKLSQNQTIQPHSDMDTIDDMELDEPMGDGDPTSSHLFSPPSQDNSQGGFGSSNQRVPHLNLSMLPSHQGFKGSQPGTPVASGRPLSLQNNPTVSSVNTPTLMANPLQNSQFRTTPDSSAPGTPAELEDSMISPFGDMSMQNNPMMQGQSQFARFTGNNDMVDLCIDEPAKRLFSPTGGLNSPNAHFKLSGAQYGPNSEIARRIREQQLLAGVPDTTALLPNEEPKPFRCPVIGCEKAYKNQNGLKYHKAHGHNNQQLHDNADGTFSIVNPETSAPYPGTLGMEKEKPYRCEVCGKRYKNLNGLKYHKSHSPPCNPEFQIAAGRNLFGGGVMQGQNINVAGAGLPGIGEEGLL</sequence>
<proteinExistence type="predicted"/>
<dbReference type="OrthoDB" id="3269380at2759"/>
<evidence type="ECO:0000256" key="6">
    <source>
        <dbReference type="SAM" id="MobiDB-lite"/>
    </source>
</evidence>
<evidence type="ECO:0000256" key="1">
    <source>
        <dbReference type="ARBA" id="ARBA00022723"/>
    </source>
</evidence>
<keyword evidence="3 5" id="KW-0863">Zinc-finger</keyword>
<feature type="compositionally biased region" description="Polar residues" evidence="6">
    <location>
        <begin position="12"/>
        <end position="31"/>
    </location>
</feature>
<dbReference type="PROSITE" id="PS50157">
    <property type="entry name" value="ZINC_FINGER_C2H2_2"/>
    <property type="match status" value="2"/>
</dbReference>
<evidence type="ECO:0000313" key="8">
    <source>
        <dbReference type="EMBL" id="PLB48278.1"/>
    </source>
</evidence>
<feature type="compositionally biased region" description="Acidic residues" evidence="6">
    <location>
        <begin position="235"/>
        <end position="247"/>
    </location>
</feature>
<dbReference type="InterPro" id="IPR036236">
    <property type="entry name" value="Znf_C2H2_sf"/>
</dbReference>
<gene>
    <name evidence="8" type="ORF">P170DRAFT_476899</name>
</gene>
<evidence type="ECO:0000256" key="4">
    <source>
        <dbReference type="ARBA" id="ARBA00022833"/>
    </source>
</evidence>
<dbReference type="GeneID" id="36561092"/>
<dbReference type="RefSeq" id="XP_024703580.1">
    <property type="nucleotide sequence ID" value="XM_024853394.1"/>
</dbReference>
<comment type="caution">
    <text evidence="8">The sequence shown here is derived from an EMBL/GenBank/DDBJ whole genome shotgun (WGS) entry which is preliminary data.</text>
</comment>
<dbReference type="GO" id="GO:0008270">
    <property type="term" value="F:zinc ion binding"/>
    <property type="evidence" value="ECO:0007669"/>
    <property type="project" value="UniProtKB-KW"/>
</dbReference>
<dbReference type="VEuPathDB" id="FungiDB:P170DRAFT_476899"/>
<feature type="region of interest" description="Disordered" evidence="6">
    <location>
        <begin position="170"/>
        <end position="345"/>
    </location>
</feature>
<feature type="compositionally biased region" description="Polar residues" evidence="6">
    <location>
        <begin position="221"/>
        <end position="230"/>
    </location>
</feature>
<keyword evidence="2" id="KW-0677">Repeat</keyword>
<dbReference type="GO" id="GO:0005634">
    <property type="term" value="C:nucleus"/>
    <property type="evidence" value="ECO:0007669"/>
    <property type="project" value="TreeGrafter"/>
</dbReference>
<keyword evidence="4" id="KW-0862">Zinc</keyword>
<accession>A0A2I2G5X8</accession>
<feature type="region of interest" description="Disordered" evidence="6">
    <location>
        <begin position="1"/>
        <end position="94"/>
    </location>
</feature>
<feature type="compositionally biased region" description="Polar residues" evidence="6">
    <location>
        <begin position="251"/>
        <end position="275"/>
    </location>
</feature>
<feature type="domain" description="C2H2-type" evidence="7">
    <location>
        <begin position="508"/>
        <end position="535"/>
    </location>
</feature>
<protein>
    <recommendedName>
        <fullName evidence="7">C2H2-type domain-containing protein</fullName>
    </recommendedName>
</protein>
<reference evidence="8 9" key="1">
    <citation type="submission" date="2016-12" db="EMBL/GenBank/DDBJ databases">
        <title>The genomes of Aspergillus section Nigri reveals drivers in fungal speciation.</title>
        <authorList>
            <consortium name="DOE Joint Genome Institute"/>
            <person name="Vesth T.C."/>
            <person name="Nybo J."/>
            <person name="Theobald S."/>
            <person name="Brandl J."/>
            <person name="Frisvad J.C."/>
            <person name="Nielsen K.F."/>
            <person name="Lyhne E.K."/>
            <person name="Kogle M.E."/>
            <person name="Kuo A."/>
            <person name="Riley R."/>
            <person name="Clum A."/>
            <person name="Nolan M."/>
            <person name="Lipzen A."/>
            <person name="Salamov A."/>
            <person name="Henrissat B."/>
            <person name="Wiebenga A."/>
            <person name="De Vries R.P."/>
            <person name="Grigoriev I.V."/>
            <person name="Mortensen U.H."/>
            <person name="Andersen M.R."/>
            <person name="Baker S.E."/>
        </authorList>
    </citation>
    <scope>NUCLEOTIDE SEQUENCE [LARGE SCALE GENOMIC DNA]</scope>
    <source>
        <strain evidence="8 9">IBT 23096</strain>
    </source>
</reference>
<dbReference type="EMBL" id="MSFO01000005">
    <property type="protein sequence ID" value="PLB48278.1"/>
    <property type="molecule type" value="Genomic_DNA"/>
</dbReference>
<dbReference type="FunFam" id="3.30.160.60:FF:000676">
    <property type="entry name" value="C2H2 transcription factor (Sfp1)"/>
    <property type="match status" value="1"/>
</dbReference>
<feature type="compositionally biased region" description="Low complexity" evidence="6">
    <location>
        <begin position="183"/>
        <end position="207"/>
    </location>
</feature>
<dbReference type="InterPro" id="IPR013087">
    <property type="entry name" value="Znf_C2H2_type"/>
</dbReference>
<organism evidence="8 9">
    <name type="scientific">Aspergillus steynii IBT 23096</name>
    <dbReference type="NCBI Taxonomy" id="1392250"/>
    <lineage>
        <taxon>Eukaryota</taxon>
        <taxon>Fungi</taxon>
        <taxon>Dikarya</taxon>
        <taxon>Ascomycota</taxon>
        <taxon>Pezizomycotina</taxon>
        <taxon>Eurotiomycetes</taxon>
        <taxon>Eurotiomycetidae</taxon>
        <taxon>Eurotiales</taxon>
        <taxon>Aspergillaceae</taxon>
        <taxon>Aspergillus</taxon>
        <taxon>Aspergillus subgen. Circumdati</taxon>
    </lineage>
</organism>
<evidence type="ECO:0000256" key="3">
    <source>
        <dbReference type="ARBA" id="ARBA00022771"/>
    </source>
</evidence>
<feature type="compositionally biased region" description="Polar residues" evidence="6">
    <location>
        <begin position="306"/>
        <end position="340"/>
    </location>
</feature>
<dbReference type="AlphaFoldDB" id="A0A2I2G5X8"/>
<dbReference type="STRING" id="1392250.A0A2I2G5X8"/>
<evidence type="ECO:0000259" key="7">
    <source>
        <dbReference type="PROSITE" id="PS50157"/>
    </source>
</evidence>
<dbReference type="SMART" id="SM00355">
    <property type="entry name" value="ZnF_C2H2"/>
    <property type="match status" value="3"/>
</dbReference>
<dbReference type="FunFam" id="3.30.160.60:FF:000446">
    <property type="entry name" value="Zinc finger protein"/>
    <property type="match status" value="1"/>
</dbReference>